<organism evidence="1">
    <name type="scientific">marine sediment metagenome</name>
    <dbReference type="NCBI Taxonomy" id="412755"/>
    <lineage>
        <taxon>unclassified sequences</taxon>
        <taxon>metagenomes</taxon>
        <taxon>ecological metagenomes</taxon>
    </lineage>
</organism>
<dbReference type="EMBL" id="LAZR01021498">
    <property type="protein sequence ID" value="KKL85112.1"/>
    <property type="molecule type" value="Genomic_DNA"/>
</dbReference>
<comment type="caution">
    <text evidence="1">The sequence shown here is derived from an EMBL/GenBank/DDBJ whole genome shotgun (WGS) entry which is preliminary data.</text>
</comment>
<gene>
    <name evidence="1" type="ORF">LCGC14_1958000</name>
</gene>
<proteinExistence type="predicted"/>
<dbReference type="Pfam" id="PF13578">
    <property type="entry name" value="Methyltransf_24"/>
    <property type="match status" value="1"/>
</dbReference>
<protein>
    <recommendedName>
        <fullName evidence="2">Methyltransferase domain-containing protein</fullName>
    </recommendedName>
</protein>
<dbReference type="PANTHER" id="PTHR37909">
    <property type="entry name" value="S-ADENOSYL-L-METHIONINE-DEPENDENT METHYLTRANSFERASES SUPERFAMILY PROTEIN"/>
    <property type="match status" value="1"/>
</dbReference>
<dbReference type="AlphaFoldDB" id="A0A0F9ICJ2"/>
<accession>A0A0F9ICJ2</accession>
<dbReference type="InterPro" id="IPR029063">
    <property type="entry name" value="SAM-dependent_MTases_sf"/>
</dbReference>
<sequence>MIRLDDLTGLGGWDSSSHPILHDLVDELRPKRIIEVGVWKGASLWWMAKKVNELGLDTEIVAVDTWLGSPEFESKPRMAADVERSYDIFLANMFSTQAFRYVTVLRQTSCNAAVILLRKEMKAEMIHIDGGHQEWQVFRDLEDYAPLLTPGGAIVGDDYDWPSVRAGAEKFTQSYRGWGREDHDRKFVLRRT</sequence>
<reference evidence="1" key="1">
    <citation type="journal article" date="2015" name="Nature">
        <title>Complex archaea that bridge the gap between prokaryotes and eukaryotes.</title>
        <authorList>
            <person name="Spang A."/>
            <person name="Saw J.H."/>
            <person name="Jorgensen S.L."/>
            <person name="Zaremba-Niedzwiedzka K."/>
            <person name="Martijn J."/>
            <person name="Lind A.E."/>
            <person name="van Eijk R."/>
            <person name="Schleper C."/>
            <person name="Guy L."/>
            <person name="Ettema T.J."/>
        </authorList>
    </citation>
    <scope>NUCLEOTIDE SEQUENCE</scope>
</reference>
<evidence type="ECO:0008006" key="2">
    <source>
        <dbReference type="Google" id="ProtNLM"/>
    </source>
</evidence>
<dbReference type="PANTHER" id="PTHR37909:SF1">
    <property type="entry name" value="S-ADENOSYL-L-METHIONINE-DEPENDENT METHYLTRANSFERASES SUPERFAMILY PROTEIN"/>
    <property type="match status" value="1"/>
</dbReference>
<evidence type="ECO:0000313" key="1">
    <source>
        <dbReference type="EMBL" id="KKL85112.1"/>
    </source>
</evidence>
<dbReference type="Gene3D" id="3.40.50.150">
    <property type="entry name" value="Vaccinia Virus protein VP39"/>
    <property type="match status" value="1"/>
</dbReference>
<name>A0A0F9ICJ2_9ZZZZ</name>
<dbReference type="SUPFAM" id="SSF53335">
    <property type="entry name" value="S-adenosyl-L-methionine-dependent methyltransferases"/>
    <property type="match status" value="1"/>
</dbReference>